<evidence type="ECO:0000313" key="2">
    <source>
        <dbReference type="Proteomes" id="UP001519288"/>
    </source>
</evidence>
<evidence type="ECO:0008006" key="3">
    <source>
        <dbReference type="Google" id="ProtNLM"/>
    </source>
</evidence>
<proteinExistence type="predicted"/>
<organism evidence="1 2">
    <name type="scientific">Paenibacillus shirakamiensis</name>
    <dbReference type="NCBI Taxonomy" id="1265935"/>
    <lineage>
        <taxon>Bacteria</taxon>
        <taxon>Bacillati</taxon>
        <taxon>Bacillota</taxon>
        <taxon>Bacilli</taxon>
        <taxon>Bacillales</taxon>
        <taxon>Paenibacillaceae</taxon>
        <taxon>Paenibacillus</taxon>
    </lineage>
</organism>
<dbReference type="EMBL" id="JAGGLD010000001">
    <property type="protein sequence ID" value="MBP1999877.1"/>
    <property type="molecule type" value="Genomic_DNA"/>
</dbReference>
<sequence length="101" mass="12257">MQFEITHAEMKRQEDKTYLGKTIFKVEGHKKEYEITWYTKHRRDWDYSLHFAHEPGDEEQLLAVDHKLEEDDDFFDHLLDAAWDTLPENEVEEDSEETDLK</sequence>
<evidence type="ECO:0000313" key="1">
    <source>
        <dbReference type="EMBL" id="MBP1999877.1"/>
    </source>
</evidence>
<protein>
    <recommendedName>
        <fullName evidence="3">DUF1292 domain-containing protein</fullName>
    </recommendedName>
</protein>
<name>A0ABS4JDS6_9BACL</name>
<accession>A0ABS4JDS6</accession>
<keyword evidence="2" id="KW-1185">Reference proteome</keyword>
<comment type="caution">
    <text evidence="1">The sequence shown here is derived from an EMBL/GenBank/DDBJ whole genome shotgun (WGS) entry which is preliminary data.</text>
</comment>
<gene>
    <name evidence="1" type="ORF">J2Z69_000896</name>
</gene>
<reference evidence="1 2" key="1">
    <citation type="submission" date="2021-03" db="EMBL/GenBank/DDBJ databases">
        <title>Genomic Encyclopedia of Type Strains, Phase IV (KMG-IV): sequencing the most valuable type-strain genomes for metagenomic binning, comparative biology and taxonomic classification.</title>
        <authorList>
            <person name="Goeker M."/>
        </authorList>
    </citation>
    <scope>NUCLEOTIDE SEQUENCE [LARGE SCALE GENOMIC DNA]</scope>
    <source>
        <strain evidence="1 2">DSM 26806</strain>
    </source>
</reference>
<dbReference type="Proteomes" id="UP001519288">
    <property type="component" value="Unassembled WGS sequence"/>
</dbReference>